<protein>
    <submittedName>
        <fullName evidence="1">Uncharacterized protein</fullName>
    </submittedName>
</protein>
<dbReference type="Proteomes" id="UP000249493">
    <property type="component" value="Unassembled WGS sequence"/>
</dbReference>
<comment type="caution">
    <text evidence="1">The sequence shown here is derived from an EMBL/GenBank/DDBJ whole genome shotgun (WGS) entry which is preliminary data.</text>
</comment>
<sequence length="66" mass="7230">MGASLLAIAIHQSLSMLTDLTPSRASSLPQWFVALAKSPPCPIITLINHAIQYKFTRLDSAHSNKR</sequence>
<organism evidence="1 2">
    <name type="scientific">Pseudomonas fluorescens</name>
    <dbReference type="NCBI Taxonomy" id="294"/>
    <lineage>
        <taxon>Bacteria</taxon>
        <taxon>Pseudomonadati</taxon>
        <taxon>Pseudomonadota</taxon>
        <taxon>Gammaproteobacteria</taxon>
        <taxon>Pseudomonadales</taxon>
        <taxon>Pseudomonadaceae</taxon>
        <taxon>Pseudomonas</taxon>
    </lineage>
</organism>
<reference evidence="1 2" key="1">
    <citation type="submission" date="2018-06" db="EMBL/GenBank/DDBJ databases">
        <authorList>
            <person name="Zhirakovskaya E."/>
        </authorList>
    </citation>
    <scope>NUCLEOTIDE SEQUENCE [LARGE SCALE GENOMIC DNA]</scope>
    <source>
        <strain evidence="1 2">LY3</strain>
    </source>
</reference>
<dbReference type="EMBL" id="QLIN01000006">
    <property type="protein sequence ID" value="RAI68444.1"/>
    <property type="molecule type" value="Genomic_DNA"/>
</dbReference>
<proteinExistence type="predicted"/>
<gene>
    <name evidence="1" type="ORF">DOZ80_15905</name>
</gene>
<name>A0A327N2N1_PSEFL</name>
<evidence type="ECO:0000313" key="2">
    <source>
        <dbReference type="Proteomes" id="UP000249493"/>
    </source>
</evidence>
<accession>A0A327N2N1</accession>
<dbReference type="AlphaFoldDB" id="A0A327N2N1"/>
<evidence type="ECO:0000313" key="1">
    <source>
        <dbReference type="EMBL" id="RAI68444.1"/>
    </source>
</evidence>